<dbReference type="GO" id="GO:0042597">
    <property type="term" value="C:periplasmic space"/>
    <property type="evidence" value="ECO:0007669"/>
    <property type="project" value="UniProtKB-SubCell"/>
</dbReference>
<feature type="domain" description="Thioredoxin-like fold" evidence="9">
    <location>
        <begin position="118"/>
        <end position="239"/>
    </location>
</feature>
<dbReference type="InterPro" id="IPR036249">
    <property type="entry name" value="Thioredoxin-like_sf"/>
</dbReference>
<evidence type="ECO:0000256" key="5">
    <source>
        <dbReference type="ARBA" id="ARBA00023157"/>
    </source>
</evidence>
<proteinExistence type="inferred from homology"/>
<comment type="similarity">
    <text evidence="2 7">Belongs to the thioredoxin family. DsbC subfamily.</text>
</comment>
<dbReference type="InterPro" id="IPR009094">
    <property type="entry name" value="DiS-bond_isomerase_DsbC/G_N_sf"/>
</dbReference>
<comment type="function">
    <text evidence="7">Required for disulfide bond formation in some periplasmic proteins. Acts by transferring its disulfide bond to other proteins and is reduced in the process.</text>
</comment>
<evidence type="ECO:0000256" key="7">
    <source>
        <dbReference type="RuleBase" id="RU364038"/>
    </source>
</evidence>
<evidence type="ECO:0000256" key="6">
    <source>
        <dbReference type="ARBA" id="ARBA00023284"/>
    </source>
</evidence>
<evidence type="ECO:0000256" key="4">
    <source>
        <dbReference type="ARBA" id="ARBA00022764"/>
    </source>
</evidence>
<dbReference type="Gene3D" id="3.10.450.70">
    <property type="entry name" value="Disulphide bond isomerase, DsbC/G, N-terminal"/>
    <property type="match status" value="1"/>
</dbReference>
<evidence type="ECO:0000313" key="10">
    <source>
        <dbReference type="EMBL" id="MDT0584321.1"/>
    </source>
</evidence>
<gene>
    <name evidence="10" type="ORF">RM544_17360</name>
</gene>
<keyword evidence="6 7" id="KW-0676">Redox-active center</keyword>
<dbReference type="AlphaFoldDB" id="A0AAW8R4V4"/>
<protein>
    <recommendedName>
        <fullName evidence="7">Thiol:disulfide interchange protein</fullName>
    </recommendedName>
</protein>
<reference evidence="10 11" key="1">
    <citation type="submission" date="2023-09" db="EMBL/GenBank/DDBJ databases">
        <authorList>
            <person name="Rey-Velasco X."/>
        </authorList>
    </citation>
    <scope>NUCLEOTIDE SEQUENCE [LARGE SCALE GENOMIC DNA]</scope>
    <source>
        <strain evidence="10 11">W409</strain>
    </source>
</reference>
<feature type="chain" id="PRO_5043106849" description="Thiol:disulfide interchange protein" evidence="7">
    <location>
        <begin position="27"/>
        <end position="246"/>
    </location>
</feature>
<keyword evidence="4 7" id="KW-0574">Periplasm</keyword>
<dbReference type="PANTHER" id="PTHR35272:SF3">
    <property type="entry name" value="THIOL:DISULFIDE INTERCHANGE PROTEIN DSBC"/>
    <property type="match status" value="1"/>
</dbReference>
<dbReference type="Pfam" id="PF10411">
    <property type="entry name" value="DsbC_N"/>
    <property type="match status" value="1"/>
</dbReference>
<dbReference type="SUPFAM" id="SSF52833">
    <property type="entry name" value="Thioredoxin-like"/>
    <property type="match status" value="1"/>
</dbReference>
<keyword evidence="11" id="KW-1185">Reference proteome</keyword>
<dbReference type="CDD" id="cd03020">
    <property type="entry name" value="DsbA_DsbC_DsbG"/>
    <property type="match status" value="1"/>
</dbReference>
<dbReference type="SUPFAM" id="SSF54423">
    <property type="entry name" value="DsbC/DsbG N-terminal domain-like"/>
    <property type="match status" value="1"/>
</dbReference>
<feature type="signal peptide" evidence="7">
    <location>
        <begin position="1"/>
        <end position="26"/>
    </location>
</feature>
<dbReference type="Pfam" id="PF13098">
    <property type="entry name" value="Thioredoxin_2"/>
    <property type="match status" value="1"/>
</dbReference>
<evidence type="ECO:0000256" key="1">
    <source>
        <dbReference type="ARBA" id="ARBA00004418"/>
    </source>
</evidence>
<dbReference type="InterPro" id="IPR051470">
    <property type="entry name" value="Thiol:disulfide_interchange"/>
</dbReference>
<dbReference type="InterPro" id="IPR033954">
    <property type="entry name" value="DiS-bond_Isoase_DsbC/G"/>
</dbReference>
<dbReference type="RefSeq" id="WP_311363093.1">
    <property type="nucleotide sequence ID" value="NZ_JAVRIE010000010.1"/>
</dbReference>
<dbReference type="Gene3D" id="3.40.30.10">
    <property type="entry name" value="Glutaredoxin"/>
    <property type="match status" value="1"/>
</dbReference>
<evidence type="ECO:0000313" key="11">
    <source>
        <dbReference type="Proteomes" id="UP001249020"/>
    </source>
</evidence>
<dbReference type="EMBL" id="JAVRIE010000010">
    <property type="protein sequence ID" value="MDT0584321.1"/>
    <property type="molecule type" value="Genomic_DNA"/>
</dbReference>
<evidence type="ECO:0000256" key="3">
    <source>
        <dbReference type="ARBA" id="ARBA00022729"/>
    </source>
</evidence>
<evidence type="ECO:0000259" key="9">
    <source>
        <dbReference type="Pfam" id="PF13098"/>
    </source>
</evidence>
<evidence type="ECO:0000259" key="8">
    <source>
        <dbReference type="Pfam" id="PF10411"/>
    </source>
</evidence>
<sequence length="246" mass="27008">MTIFSKISKAATIFSVIIGISFTALAQEKNEHADLIERFERKLKFKIISVADSSVPGLLQINTDTGIFYASENGEYFLSARIYKVGDQIVDETGEALKKYRLAGVQQFKDSMIEFKADKEKYVVSVFTDATCGFCRKLHNEMDVLNDLGITVQYLAFPRAGINSSVYSNTVSIWCAEDPQEAMNKAKAGRRIASASCANEVTAQYNFGKAIGVNGTPNIILPDGSIINGYQPAKDLIETLKSVAKS</sequence>
<comment type="caution">
    <text evidence="10">The sequence shown here is derived from an EMBL/GenBank/DDBJ whole genome shotgun (WGS) entry which is preliminary data.</text>
</comment>
<dbReference type="Proteomes" id="UP001249020">
    <property type="component" value="Unassembled WGS sequence"/>
</dbReference>
<dbReference type="InterPro" id="IPR018950">
    <property type="entry name" value="DiS-bond_isomerase_DsbC/G_N"/>
</dbReference>
<comment type="subcellular location">
    <subcellularLocation>
        <location evidence="1 7">Periplasm</location>
    </subcellularLocation>
</comment>
<dbReference type="PANTHER" id="PTHR35272">
    <property type="entry name" value="THIOL:DISULFIDE INTERCHANGE PROTEIN DSBC-RELATED"/>
    <property type="match status" value="1"/>
</dbReference>
<feature type="domain" description="Disulphide bond isomerase DsbC/G N-terminal" evidence="8">
    <location>
        <begin position="33"/>
        <end position="86"/>
    </location>
</feature>
<accession>A0AAW8R4V4</accession>
<evidence type="ECO:0000256" key="2">
    <source>
        <dbReference type="ARBA" id="ARBA00009813"/>
    </source>
</evidence>
<name>A0AAW8R4V4_9ALTE</name>
<keyword evidence="3 7" id="KW-0732">Signal</keyword>
<keyword evidence="5" id="KW-1015">Disulfide bond</keyword>
<organism evidence="10 11">
    <name type="scientific">Brumicola blandensis</name>
    <dbReference type="NCBI Taxonomy" id="3075611"/>
    <lineage>
        <taxon>Bacteria</taxon>
        <taxon>Pseudomonadati</taxon>
        <taxon>Pseudomonadota</taxon>
        <taxon>Gammaproteobacteria</taxon>
        <taxon>Alteromonadales</taxon>
        <taxon>Alteromonadaceae</taxon>
        <taxon>Brumicola</taxon>
    </lineage>
</organism>
<dbReference type="InterPro" id="IPR012336">
    <property type="entry name" value="Thioredoxin-like_fold"/>
</dbReference>